<dbReference type="AlphaFoldDB" id="A0A1H8XCF1"/>
<dbReference type="PROSITE" id="PS50005">
    <property type="entry name" value="TPR"/>
    <property type="match status" value="1"/>
</dbReference>
<organism evidence="2 3">
    <name type="scientific">Rhodopseudomonas pseudopalustris</name>
    <dbReference type="NCBI Taxonomy" id="1513892"/>
    <lineage>
        <taxon>Bacteria</taxon>
        <taxon>Pseudomonadati</taxon>
        <taxon>Pseudomonadota</taxon>
        <taxon>Alphaproteobacteria</taxon>
        <taxon>Hyphomicrobiales</taxon>
        <taxon>Nitrobacteraceae</taxon>
        <taxon>Rhodopseudomonas</taxon>
    </lineage>
</organism>
<accession>A0A1H8XCF1</accession>
<dbReference type="RefSeq" id="WP_092686304.1">
    <property type="nucleotide sequence ID" value="NZ_FODT01000018.1"/>
</dbReference>
<name>A0A1H8XCF1_9BRAD</name>
<feature type="repeat" description="TPR" evidence="1">
    <location>
        <begin position="271"/>
        <end position="304"/>
    </location>
</feature>
<gene>
    <name evidence="2" type="ORF">SAMN05444123_11848</name>
</gene>
<keyword evidence="1" id="KW-0802">TPR repeat</keyword>
<dbReference type="OrthoDB" id="9134688at2"/>
<evidence type="ECO:0000313" key="2">
    <source>
        <dbReference type="EMBL" id="SEP36988.1"/>
    </source>
</evidence>
<protein>
    <submittedName>
        <fullName evidence="2">Uncharacterized protein</fullName>
    </submittedName>
</protein>
<dbReference type="InterPro" id="IPR019734">
    <property type="entry name" value="TPR_rpt"/>
</dbReference>
<dbReference type="Proteomes" id="UP000199615">
    <property type="component" value="Unassembled WGS sequence"/>
</dbReference>
<reference evidence="3" key="1">
    <citation type="submission" date="2016-10" db="EMBL/GenBank/DDBJ databases">
        <authorList>
            <person name="Varghese N."/>
            <person name="Submissions S."/>
        </authorList>
    </citation>
    <scope>NUCLEOTIDE SEQUENCE [LARGE SCALE GENOMIC DNA]</scope>
    <source>
        <strain evidence="3">DSM 123</strain>
    </source>
</reference>
<keyword evidence="3" id="KW-1185">Reference proteome</keyword>
<evidence type="ECO:0000313" key="3">
    <source>
        <dbReference type="Proteomes" id="UP000199615"/>
    </source>
</evidence>
<proteinExistence type="predicted"/>
<dbReference type="EMBL" id="FODT01000018">
    <property type="protein sequence ID" value="SEP36988.1"/>
    <property type="molecule type" value="Genomic_DNA"/>
</dbReference>
<evidence type="ECO:0000256" key="1">
    <source>
        <dbReference type="PROSITE-ProRule" id="PRU00339"/>
    </source>
</evidence>
<sequence>MGLRNWLFGGSKAQVPKAADTEAPNGKSDDSIFGDIIDIPSRNFIGLSAKSPNRRFSIAWCDGGPNQSRAGRYILLDRGKIVAEGKMARPNDGKVTDNGVFILNDWGDSESLSGVFAAFRPDGSTIVVRKFSANLYNNGLSADGTRAVCQTANAPGGDGNLLTAFDLIHGNELGAWRPESGWARSYEFSEDGNTIRLIYPERGGFLYSVDGKFIDRMKWLAAGLACGDLRTVETLLAETDNAPPYPLVQQLLEALKVALSAPVNNSPNARARILRFRGICFEAIAESRAALEAYDEALALDPKIGVKRKADRLRKVVL</sequence>